<reference evidence="6" key="3">
    <citation type="submission" date="2015-02" db="UniProtKB">
        <authorList>
            <consortium name="EnsemblProtists"/>
        </authorList>
    </citation>
    <scope>IDENTIFICATION</scope>
    <source>
        <strain evidence="6">DAOM BR144</strain>
    </source>
</reference>
<protein>
    <submittedName>
        <fullName evidence="6">Uncharacterized protein</fullName>
    </submittedName>
</protein>
<dbReference type="SUPFAM" id="SSF48452">
    <property type="entry name" value="TPR-like"/>
    <property type="match status" value="2"/>
</dbReference>
<dbReference type="InParanoid" id="K3X7E9"/>
<evidence type="ECO:0000256" key="4">
    <source>
        <dbReference type="SAM" id="MobiDB-lite"/>
    </source>
</evidence>
<dbReference type="Pfam" id="PF13374">
    <property type="entry name" value="TPR_10"/>
    <property type="match status" value="1"/>
</dbReference>
<dbReference type="Proteomes" id="UP000019132">
    <property type="component" value="Unassembled WGS sequence"/>
</dbReference>
<dbReference type="eggNOG" id="ENOG502QWHW">
    <property type="taxonomic scope" value="Eukaryota"/>
</dbReference>
<dbReference type="Gene3D" id="1.25.40.10">
    <property type="entry name" value="Tetratricopeptide repeat domain"/>
    <property type="match status" value="2"/>
</dbReference>
<dbReference type="HOGENOM" id="CLU_751192_0_0_1"/>
<evidence type="ECO:0000313" key="7">
    <source>
        <dbReference type="Proteomes" id="UP000019132"/>
    </source>
</evidence>
<keyword evidence="7" id="KW-1185">Reference proteome</keyword>
<feature type="coiled-coil region" evidence="3">
    <location>
        <begin position="325"/>
        <end position="352"/>
    </location>
</feature>
<dbReference type="EMBL" id="GL376577">
    <property type="status" value="NOT_ANNOTATED_CDS"/>
    <property type="molecule type" value="Genomic_DNA"/>
</dbReference>
<keyword evidence="2" id="KW-0802">TPR repeat</keyword>
<dbReference type="AlphaFoldDB" id="K3X7E9"/>
<feature type="chain" id="PRO_5003871977" evidence="5">
    <location>
        <begin position="27"/>
        <end position="359"/>
    </location>
</feature>
<dbReference type="STRING" id="431595.K3X7E9"/>
<dbReference type="PANTHER" id="PTHR45641">
    <property type="entry name" value="TETRATRICOPEPTIDE REPEAT PROTEIN (AFU_ORTHOLOGUE AFUA_6G03870)"/>
    <property type="match status" value="1"/>
</dbReference>
<feature type="compositionally biased region" description="Low complexity" evidence="4">
    <location>
        <begin position="34"/>
        <end position="48"/>
    </location>
</feature>
<name>K3X7E9_GLOUD</name>
<dbReference type="OMA" id="ENSMGYA"/>
<feature type="region of interest" description="Disordered" evidence="4">
    <location>
        <begin position="29"/>
        <end position="55"/>
    </location>
</feature>
<sequence length="359" mass="40247">MRARFLLLALCVCVLLLALQPQLADAKKEKKSKAQSTPAPAESSPPTSARDDDPVIRAVRGLRNKAMQAMDKKEYAKSIETIREAITKMHDRVFGESRQTITDPKEQSMDAASYAQLLNDYGTVLIRDEQYEEAVDVLEDASTMMKKIYGDSHPSYGLAMRSLADAYMAKKEFRQAIDKYKTLRHHVKLGLGITHEAYMEASLRIAEGYKQLGDIKRAIKVYKKVIKDQDGQVNMETKGMAEIFMELAMAQNQLNGDIDDAIQNAEAARTMFKEREGEESLNYAFSLNALAGVKMRQHKIQEAYELLHQAHTIALRLFGKDHKMVQASAKTLKDVKTKMDELRAAAAAKAAENAAKDEL</sequence>
<dbReference type="Pfam" id="PF13424">
    <property type="entry name" value="TPR_12"/>
    <property type="match status" value="1"/>
</dbReference>
<organism evidence="6 7">
    <name type="scientific">Globisporangium ultimum (strain ATCC 200006 / CBS 805.95 / DAOM BR144)</name>
    <name type="common">Pythium ultimum</name>
    <dbReference type="NCBI Taxonomy" id="431595"/>
    <lineage>
        <taxon>Eukaryota</taxon>
        <taxon>Sar</taxon>
        <taxon>Stramenopiles</taxon>
        <taxon>Oomycota</taxon>
        <taxon>Peronosporomycetes</taxon>
        <taxon>Pythiales</taxon>
        <taxon>Pythiaceae</taxon>
        <taxon>Globisporangium</taxon>
    </lineage>
</organism>
<keyword evidence="5" id="KW-0732">Signal</keyword>
<dbReference type="VEuPathDB" id="FungiDB:PYU1_G013121"/>
<keyword evidence="1" id="KW-0677">Repeat</keyword>
<evidence type="ECO:0000256" key="1">
    <source>
        <dbReference type="ARBA" id="ARBA00022737"/>
    </source>
</evidence>
<proteinExistence type="predicted"/>
<evidence type="ECO:0000256" key="3">
    <source>
        <dbReference type="SAM" id="Coils"/>
    </source>
</evidence>
<evidence type="ECO:0000313" key="6">
    <source>
        <dbReference type="EnsemblProtists" id="PYU1_T013148"/>
    </source>
</evidence>
<dbReference type="SMART" id="SM00028">
    <property type="entry name" value="TPR"/>
    <property type="match status" value="6"/>
</dbReference>
<keyword evidence="3" id="KW-0175">Coiled coil</keyword>
<feature type="signal peptide" evidence="5">
    <location>
        <begin position="1"/>
        <end position="26"/>
    </location>
</feature>
<evidence type="ECO:0000256" key="2">
    <source>
        <dbReference type="ARBA" id="ARBA00022803"/>
    </source>
</evidence>
<dbReference type="EnsemblProtists" id="PYU1_T013148">
    <property type="protein sequence ID" value="PYU1_T013148"/>
    <property type="gene ID" value="PYU1_G013121"/>
</dbReference>
<dbReference type="InterPro" id="IPR011990">
    <property type="entry name" value="TPR-like_helical_dom_sf"/>
</dbReference>
<dbReference type="InterPro" id="IPR019734">
    <property type="entry name" value="TPR_rpt"/>
</dbReference>
<reference evidence="7" key="2">
    <citation type="submission" date="2010-04" db="EMBL/GenBank/DDBJ databases">
        <authorList>
            <person name="Buell R."/>
            <person name="Hamilton J."/>
            <person name="Hostetler J."/>
        </authorList>
    </citation>
    <scope>NUCLEOTIDE SEQUENCE [LARGE SCALE GENOMIC DNA]</scope>
    <source>
        <strain evidence="7">DAOM:BR144</strain>
    </source>
</reference>
<reference evidence="7" key="1">
    <citation type="journal article" date="2010" name="Genome Biol.">
        <title>Genome sequence of the necrotrophic plant pathogen Pythium ultimum reveals original pathogenicity mechanisms and effector repertoire.</title>
        <authorList>
            <person name="Levesque C.A."/>
            <person name="Brouwer H."/>
            <person name="Cano L."/>
            <person name="Hamilton J.P."/>
            <person name="Holt C."/>
            <person name="Huitema E."/>
            <person name="Raffaele S."/>
            <person name="Robideau G.P."/>
            <person name="Thines M."/>
            <person name="Win J."/>
            <person name="Zerillo M.M."/>
            <person name="Beakes G.W."/>
            <person name="Boore J.L."/>
            <person name="Busam D."/>
            <person name="Dumas B."/>
            <person name="Ferriera S."/>
            <person name="Fuerstenberg S.I."/>
            <person name="Gachon C.M."/>
            <person name="Gaulin E."/>
            <person name="Govers F."/>
            <person name="Grenville-Briggs L."/>
            <person name="Horner N."/>
            <person name="Hostetler J."/>
            <person name="Jiang R.H."/>
            <person name="Johnson J."/>
            <person name="Krajaejun T."/>
            <person name="Lin H."/>
            <person name="Meijer H.J."/>
            <person name="Moore B."/>
            <person name="Morris P."/>
            <person name="Phuntmart V."/>
            <person name="Puiu D."/>
            <person name="Shetty J."/>
            <person name="Stajich J.E."/>
            <person name="Tripathy S."/>
            <person name="Wawra S."/>
            <person name="van West P."/>
            <person name="Whitty B.R."/>
            <person name="Coutinho P.M."/>
            <person name="Henrissat B."/>
            <person name="Martin F."/>
            <person name="Thomas P.D."/>
            <person name="Tyler B.M."/>
            <person name="De Vries R.P."/>
            <person name="Kamoun S."/>
            <person name="Yandell M."/>
            <person name="Tisserat N."/>
            <person name="Buell C.R."/>
        </authorList>
    </citation>
    <scope>NUCLEOTIDE SEQUENCE</scope>
    <source>
        <strain evidence="7">DAOM:BR144</strain>
    </source>
</reference>
<evidence type="ECO:0000256" key="5">
    <source>
        <dbReference type="SAM" id="SignalP"/>
    </source>
</evidence>
<accession>K3X7E9</accession>